<dbReference type="EMBL" id="JBBMFM010000122">
    <property type="protein sequence ID" value="MEQ2427721.1"/>
    <property type="molecule type" value="Genomic_DNA"/>
</dbReference>
<protein>
    <submittedName>
        <fullName evidence="1">Uncharacterized protein</fullName>
    </submittedName>
</protein>
<reference evidence="1 2" key="1">
    <citation type="submission" date="2024-03" db="EMBL/GenBank/DDBJ databases">
        <title>Human intestinal bacterial collection.</title>
        <authorList>
            <person name="Pauvert C."/>
            <person name="Hitch T.C.A."/>
            <person name="Clavel T."/>
        </authorList>
    </citation>
    <scope>NUCLEOTIDE SEQUENCE [LARGE SCALE GENOMIC DNA]</scope>
    <source>
        <strain evidence="1 2">CLA-SR-H021</strain>
    </source>
</reference>
<dbReference type="Proteomes" id="UP001454086">
    <property type="component" value="Unassembled WGS sequence"/>
</dbReference>
<name>A0ABV1DBI6_9FIRM</name>
<gene>
    <name evidence="1" type="ORF">WMQ36_22405</name>
</gene>
<dbReference type="RefSeq" id="WP_150825016.1">
    <property type="nucleotide sequence ID" value="NZ_JBBMFM010000122.1"/>
</dbReference>
<comment type="caution">
    <text evidence="1">The sequence shown here is derived from an EMBL/GenBank/DDBJ whole genome shotgun (WGS) entry which is preliminary data.</text>
</comment>
<evidence type="ECO:0000313" key="1">
    <source>
        <dbReference type="EMBL" id="MEQ2427721.1"/>
    </source>
</evidence>
<organism evidence="1 2">
    <name type="scientific">Enterocloster hominis</name>
    <name type="common">ex Hitch et al. 2024</name>
    <dbReference type="NCBI Taxonomy" id="1917870"/>
    <lineage>
        <taxon>Bacteria</taxon>
        <taxon>Bacillati</taxon>
        <taxon>Bacillota</taxon>
        <taxon>Clostridia</taxon>
        <taxon>Lachnospirales</taxon>
        <taxon>Lachnospiraceae</taxon>
        <taxon>Enterocloster</taxon>
    </lineage>
</organism>
<proteinExistence type="predicted"/>
<accession>A0ABV1DBI6</accession>
<keyword evidence="2" id="KW-1185">Reference proteome</keyword>
<evidence type="ECO:0000313" key="2">
    <source>
        <dbReference type="Proteomes" id="UP001454086"/>
    </source>
</evidence>
<sequence length="101" mass="11245">MPDGADRAAPQSHSLPKESKAIIYIYTSEVIRPLAENLKIYTLYLINPNQTGSSKVVWVVSYGCYLCDNMVIYESALRACLEAALVEGAFITRWGIYNHGT</sequence>